<organism evidence="1 2">
    <name type="scientific">Entotheonella factor</name>
    <dbReference type="NCBI Taxonomy" id="1429438"/>
    <lineage>
        <taxon>Bacteria</taxon>
        <taxon>Pseudomonadati</taxon>
        <taxon>Nitrospinota/Tectimicrobiota group</taxon>
        <taxon>Candidatus Tectimicrobiota</taxon>
        <taxon>Candidatus Entotheonellia</taxon>
        <taxon>Candidatus Entotheonellales</taxon>
        <taxon>Candidatus Entotheonellaceae</taxon>
        <taxon>Candidatus Entotheonella</taxon>
    </lineage>
</organism>
<evidence type="ECO:0000313" key="1">
    <source>
        <dbReference type="EMBL" id="ETW98448.1"/>
    </source>
</evidence>
<name>W4LK24_ENTF1</name>
<reference evidence="1 2" key="1">
    <citation type="journal article" date="2014" name="Nature">
        <title>An environmental bacterial taxon with a large and distinct metabolic repertoire.</title>
        <authorList>
            <person name="Wilson M.C."/>
            <person name="Mori T."/>
            <person name="Ruckert C."/>
            <person name="Uria A.R."/>
            <person name="Helf M.J."/>
            <person name="Takada K."/>
            <person name="Gernert C."/>
            <person name="Steffens U.A."/>
            <person name="Heycke N."/>
            <person name="Schmitt S."/>
            <person name="Rinke C."/>
            <person name="Helfrich E.J."/>
            <person name="Brachmann A.O."/>
            <person name="Gurgui C."/>
            <person name="Wakimoto T."/>
            <person name="Kracht M."/>
            <person name="Crusemann M."/>
            <person name="Hentschel U."/>
            <person name="Abe I."/>
            <person name="Matsunaga S."/>
            <person name="Kalinowski J."/>
            <person name="Takeyama H."/>
            <person name="Piel J."/>
        </authorList>
    </citation>
    <scope>NUCLEOTIDE SEQUENCE [LARGE SCALE GENOMIC DNA]</scope>
    <source>
        <strain evidence="2">TSY1</strain>
    </source>
</reference>
<protein>
    <submittedName>
        <fullName evidence="1">Uncharacterized protein</fullName>
    </submittedName>
</protein>
<dbReference type="EMBL" id="AZHW01000554">
    <property type="protein sequence ID" value="ETW98448.1"/>
    <property type="molecule type" value="Genomic_DNA"/>
</dbReference>
<dbReference type="HOGENOM" id="CLU_1364089_0_0_7"/>
<proteinExistence type="predicted"/>
<dbReference type="Proteomes" id="UP000019141">
    <property type="component" value="Unassembled WGS sequence"/>
</dbReference>
<comment type="caution">
    <text evidence="1">The sequence shown here is derived from an EMBL/GenBank/DDBJ whole genome shotgun (WGS) entry which is preliminary data.</text>
</comment>
<sequence>MKSNVNVRQWRYPFPAILITILILSSVLTARAGEDGVEYSSVTYKTARLVIPKDFDTVMKALKASLAPYTAADAYRRYDAGATREDFIQSAKKSNPKRLPYLVYEIRWEVPVWIGTNERRQIYRLGIGGGPGRNLVGKYPSAGLHLVTDINLFAQEGATVVEVLLPSSKYAAAFPPEAGLAEAAQAADAKVLAFLRKLGN</sequence>
<accession>W4LK24</accession>
<gene>
    <name evidence="1" type="ORF">ETSY1_18675</name>
</gene>
<dbReference type="AlphaFoldDB" id="W4LK24"/>
<keyword evidence="2" id="KW-1185">Reference proteome</keyword>
<evidence type="ECO:0000313" key="2">
    <source>
        <dbReference type="Proteomes" id="UP000019141"/>
    </source>
</evidence>